<dbReference type="AlphaFoldDB" id="A0AAJ6P2K8"/>
<dbReference type="RefSeq" id="WP_306387406.1">
    <property type="nucleotide sequence ID" value="NZ_JASAYT010000013.1"/>
</dbReference>
<feature type="transmembrane region" description="Helical" evidence="1">
    <location>
        <begin position="196"/>
        <end position="218"/>
    </location>
</feature>
<dbReference type="Proteomes" id="UP001231736">
    <property type="component" value="Unassembled WGS sequence"/>
</dbReference>
<reference evidence="2" key="1">
    <citation type="journal article" date="2023" name="Front. Microbiol.">
        <title>Phylogeography and host specificity of Pasteurellaceae pathogenic to sea-farmed fish in the north-east Atlantic.</title>
        <authorList>
            <person name="Gulla S."/>
            <person name="Colquhoun D.J."/>
            <person name="Olsen A.B."/>
            <person name="Spilsberg B."/>
            <person name="Lagesen K."/>
            <person name="Aakesson C.P."/>
            <person name="Strom S."/>
            <person name="Manji F."/>
            <person name="Birkbeck T.H."/>
            <person name="Nilsen H.K."/>
        </authorList>
    </citation>
    <scope>NUCLEOTIDE SEQUENCE</scope>
    <source>
        <strain evidence="2">98B1</strain>
    </source>
</reference>
<keyword evidence="1" id="KW-0812">Transmembrane</keyword>
<protein>
    <recommendedName>
        <fullName evidence="4">Intracellular growth attenuator protein IgaA</fullName>
    </recommendedName>
</protein>
<sequence>MQDFIFIGALLLAFYTLYMLVKHLGRDIKSRHKLKHPENAIRTITSQEKKYLTPHLTTLNLSLVSDDVYQLNNAEMTADGYRYRGTEIFKMRANGLDISIPEPLDIFCKNSNTIEYVVAKFGMTIVAVAISVNGEDLLSYSINRWKPQPDEQILSTRYETATEYKARQSKEVYVWGAIAFLLTLVALLCASNMEDLLWFNSTMLLSGVMLVLMLFAIIKRKFKISSLKNIEKVKGTLQIVSAHALQNINIVKEVAFIGLNHPYIVKDKKLLELAQNTYYPENLATVELMPTKKGQPYELISLSDDKSIDNIYKNKTPRSNVRLIVFTLIALSGSIGFFNSDYTLLENLAYARSYLLNNEITKPLVAPLLDSETKTYRKVDELVAQPPKFGDRIELYNVDNLDVVLRSEQDLYKKKTFHIVENKIHLNPTQKYIRPVVPDILTVLVKANNHRFKQIPEFDMLNKAIWGFYYLPDYYKKHPITYPNDKKKEAQVAEEIVEYFEKMYAGVEDHSRKLNSEFLRKHFDKDKSVAVIKNPKRLAKLLDQACIDTLPKSCDKLYEELAKKFSNPPNNYLAGLYKTYQGNTIPVEEFKKLLQQDHLLIMPRTIDRFKYKIAYWAEKNIEQIKENGKFDLSKNRGGVILTGSKQYFASDYTSGFVSDYHGLEHWTISDEIAKIQKQPQSFKGVVTNISKEKDTLVINFIADRKYPYLQRQGFAIILSGLLSLLVFLITFIGYLLPNFYPRSKAKQTSGHLVE</sequence>
<gene>
    <name evidence="2" type="ORF">QJU97_05205</name>
</gene>
<keyword evidence="1" id="KW-0472">Membrane</keyword>
<evidence type="ECO:0000256" key="1">
    <source>
        <dbReference type="SAM" id="Phobius"/>
    </source>
</evidence>
<feature type="transmembrane region" description="Helical" evidence="1">
    <location>
        <begin position="714"/>
        <end position="736"/>
    </location>
</feature>
<evidence type="ECO:0008006" key="4">
    <source>
        <dbReference type="Google" id="ProtNLM"/>
    </source>
</evidence>
<feature type="transmembrane region" description="Helical" evidence="1">
    <location>
        <begin position="6"/>
        <end position="25"/>
    </location>
</feature>
<feature type="transmembrane region" description="Helical" evidence="1">
    <location>
        <begin position="172"/>
        <end position="190"/>
    </location>
</feature>
<feature type="transmembrane region" description="Helical" evidence="1">
    <location>
        <begin position="321"/>
        <end position="338"/>
    </location>
</feature>
<evidence type="ECO:0000313" key="3">
    <source>
        <dbReference type="Proteomes" id="UP001231736"/>
    </source>
</evidence>
<comment type="caution">
    <text evidence="2">The sequence shown here is derived from an EMBL/GenBank/DDBJ whole genome shotgun (WGS) entry which is preliminary data.</text>
</comment>
<accession>A0AAJ6P2K8</accession>
<evidence type="ECO:0000313" key="2">
    <source>
        <dbReference type="EMBL" id="MDP8174854.1"/>
    </source>
</evidence>
<name>A0AAJ6P2K8_9PAST</name>
<organism evidence="2 3">
    <name type="scientific">Phocoenobacter skyensis</name>
    <dbReference type="NCBI Taxonomy" id="97481"/>
    <lineage>
        <taxon>Bacteria</taxon>
        <taxon>Pseudomonadati</taxon>
        <taxon>Pseudomonadota</taxon>
        <taxon>Gammaproteobacteria</taxon>
        <taxon>Pasteurellales</taxon>
        <taxon>Pasteurellaceae</taxon>
        <taxon>Phocoenobacter</taxon>
    </lineage>
</organism>
<keyword evidence="1" id="KW-1133">Transmembrane helix</keyword>
<proteinExistence type="predicted"/>
<dbReference type="EMBL" id="JASAYT010000013">
    <property type="protein sequence ID" value="MDP8174854.1"/>
    <property type="molecule type" value="Genomic_DNA"/>
</dbReference>